<evidence type="ECO:0000259" key="9">
    <source>
        <dbReference type="PROSITE" id="PS51166"/>
    </source>
</evidence>
<feature type="region of interest" description="Disordered" evidence="8">
    <location>
        <begin position="483"/>
        <end position="512"/>
    </location>
</feature>
<dbReference type="Gene3D" id="3.40.50.2000">
    <property type="entry name" value="Glycogen Phosphorylase B"/>
    <property type="match status" value="2"/>
</dbReference>
<evidence type="ECO:0000313" key="11">
    <source>
        <dbReference type="Proteomes" id="UP000604046"/>
    </source>
</evidence>
<protein>
    <recommendedName>
        <fullName evidence="4">starch synthase</fullName>
        <ecNumber evidence="4">2.4.1.21</ecNumber>
    </recommendedName>
</protein>
<feature type="region of interest" description="Disordered" evidence="8">
    <location>
        <begin position="635"/>
        <end position="677"/>
    </location>
</feature>
<comment type="similarity">
    <text evidence="3">Belongs to the glycosyltransferase 1 family. Bacterial/plant glycogen synthase subfamily.</text>
</comment>
<dbReference type="PANTHER" id="PTHR45825:SF11">
    <property type="entry name" value="ALPHA AMYLASE DOMAIN-CONTAINING PROTEIN"/>
    <property type="match status" value="1"/>
</dbReference>
<dbReference type="Gene3D" id="2.60.40.10">
    <property type="entry name" value="Immunoglobulins"/>
    <property type="match status" value="1"/>
</dbReference>
<feature type="region of interest" description="Disordered" evidence="8">
    <location>
        <begin position="154"/>
        <end position="180"/>
    </location>
</feature>
<sequence length="1200" mass="128865">MDNDMESLPDHVAIDPVQNTINHPVSASSDSRASLSPSPLHHASFVSSPPQRAGVASRAAHDLRNISAPSAGIHIAADVGVLMDGASLGTSGADFTRAGPQPQTAVGASMPRPEAVMMPTAAAPTEQKSCRNDLERLPGHVATGQMQSAIDHAGRAPTESRASGRVSFSSSPPKRAGIASRAADDQVNLYTKSAPSATARIDDVGHFGLLIDEAALGTEGIGGRDIAEEADPVTPPPTAVGSSMPTPKANPPQADAVTSLDRANSYVYSAQTAAHGEQDNETERLPDQVVPDPMRNAIRHAVSQPISAPSAVVHMDTFSRGEHAPLSQAVNSPEAAMRYIPDGGALPRANATGLTESGGINAPSSPSIAAEVGNARRADGSPVSAGDSSQRENIQPSRMSRKASHGLATRHLTLADRLGRPLAPILRASAASRLPPDDSEGDDRDSAPADTEAHSAESRSLPQAIVGRRANSDPNLQLACGQETTACRGRRGRASQSLKAAPRTGARAPGAKPGPVMAFFEVECPETTPEEAVFLVLAHSAGGTWDINSGIMLETSPEKFPCWATAVPINVDPSAKIEFQFAISDRSLAQPPRFECLSCRRLPQPEGQEDEACEIVYRGAWEDPRSTVTVRPSTWPPAWPLAERSKPQVSALPAARATSGPQNQGHPVAADSTRRSRSVPETALQLDVSEVPVVIVSSELLPWSNSGGLGRIAASLARQFALRGHRTLAISPMYTKPPAEDGFIYLGSAWVRLDQMDQEVRCMHKFVSFGDGKGCDYVLLDHGCYQHRPNGLYCDSKTGQDYGDNLYRFAMLSLAALEVPLTLKFDRVAYGQRVAFISNDWQAALVSVYLAHRYRRSGLYQDSRNIHVIHNLGFQGRFSCRRSSVSTLLGLGKAAAVDLVKDGDLNLCKGAVLCSDRVVTVSRNYAHEIQTPQGGFGLDGLLSQKAKMLRLAGIQNALDEEWDPRSDVHISKCYQVDSMGAARRECKVFLQKKLGLVPAPRAVLFGFVGRLTWQKGVDVLARVVPWLLGSGMQGFPGRAQLILMGEGEQHYQHLLKELELRNRGHVCGQTSFSPVLEHQMMAGCDFIIMPSRYEPCGLPQLAASLYGAVPIATATGGLKDSIRGPQEGEAATGFLIQPPVSETSMRQALREALTVFFQQPHRFQQMQRNAMSQPFRWSSAMDEYQQQIRLALSVPTQKPF</sequence>
<dbReference type="EMBL" id="CAJNDS010002838">
    <property type="protein sequence ID" value="CAE7614692.1"/>
    <property type="molecule type" value="Genomic_DNA"/>
</dbReference>
<dbReference type="InterPro" id="IPR001296">
    <property type="entry name" value="Glyco_trans_1"/>
</dbReference>
<feature type="compositionally biased region" description="Low complexity" evidence="8">
    <location>
        <begin position="160"/>
        <end position="171"/>
    </location>
</feature>
<reference evidence="10" key="1">
    <citation type="submission" date="2021-02" db="EMBL/GenBank/DDBJ databases">
        <authorList>
            <person name="Dougan E. K."/>
            <person name="Rhodes N."/>
            <person name="Thang M."/>
            <person name="Chan C."/>
        </authorList>
    </citation>
    <scope>NUCLEOTIDE SEQUENCE</scope>
</reference>
<keyword evidence="7" id="KW-0035">Amyloplast</keyword>
<feature type="region of interest" description="Disordered" evidence="8">
    <location>
        <begin position="372"/>
        <end position="408"/>
    </location>
</feature>
<feature type="compositionally biased region" description="Low complexity" evidence="8">
    <location>
        <begin position="499"/>
        <end position="512"/>
    </location>
</feature>
<dbReference type="PANTHER" id="PTHR45825">
    <property type="entry name" value="GRANULE-BOUND STARCH SYNTHASE 1, CHLOROPLASTIC/AMYLOPLASTIC"/>
    <property type="match status" value="1"/>
</dbReference>
<keyword evidence="6" id="KW-0808">Transferase</keyword>
<feature type="domain" description="CBM20" evidence="9">
    <location>
        <begin position="510"/>
        <end position="619"/>
    </location>
</feature>
<dbReference type="NCBIfam" id="TIGR02095">
    <property type="entry name" value="glgA"/>
    <property type="match status" value="1"/>
</dbReference>
<dbReference type="InterPro" id="IPR013784">
    <property type="entry name" value="Carb-bd-like_fold"/>
</dbReference>
<dbReference type="PROSITE" id="PS51166">
    <property type="entry name" value="CBM20"/>
    <property type="match status" value="1"/>
</dbReference>
<dbReference type="HAMAP" id="MF_00484">
    <property type="entry name" value="Glycogen_synth"/>
    <property type="match status" value="1"/>
</dbReference>
<comment type="catalytic activity">
    <reaction evidence="1">
        <text>[(1-&gt;4)-alpha-D-glucosyl](n) + ADP-alpha-D-glucose = [(1-&gt;4)-alpha-D-glucosyl](n+1) + ADP + H(+)</text>
        <dbReference type="Rhea" id="RHEA:18189"/>
        <dbReference type="Rhea" id="RHEA-COMP:9584"/>
        <dbReference type="Rhea" id="RHEA-COMP:9587"/>
        <dbReference type="ChEBI" id="CHEBI:15378"/>
        <dbReference type="ChEBI" id="CHEBI:15444"/>
        <dbReference type="ChEBI" id="CHEBI:57498"/>
        <dbReference type="ChEBI" id="CHEBI:456216"/>
        <dbReference type="EC" id="2.4.1.21"/>
    </reaction>
</comment>
<evidence type="ECO:0000256" key="3">
    <source>
        <dbReference type="ARBA" id="ARBA00010281"/>
    </source>
</evidence>
<dbReference type="InterPro" id="IPR013534">
    <property type="entry name" value="Starch_synth_cat_dom"/>
</dbReference>
<dbReference type="OrthoDB" id="10263625at2759"/>
<comment type="caution">
    <text evidence="10">The sequence shown here is derived from an EMBL/GenBank/DDBJ whole genome shotgun (WGS) entry which is preliminary data.</text>
</comment>
<dbReference type="SUPFAM" id="SSF53756">
    <property type="entry name" value="UDP-Glycosyltransferase/glycogen phosphorylase"/>
    <property type="match status" value="1"/>
</dbReference>
<dbReference type="Pfam" id="PF00534">
    <property type="entry name" value="Glycos_transf_1"/>
    <property type="match status" value="1"/>
</dbReference>
<dbReference type="EC" id="2.4.1.21" evidence="4"/>
<evidence type="ECO:0000256" key="8">
    <source>
        <dbReference type="SAM" id="MobiDB-lite"/>
    </source>
</evidence>
<evidence type="ECO:0000313" key="10">
    <source>
        <dbReference type="EMBL" id="CAE7614692.1"/>
    </source>
</evidence>
<keyword evidence="5" id="KW-0328">Glycosyltransferase</keyword>
<evidence type="ECO:0000256" key="6">
    <source>
        <dbReference type="ARBA" id="ARBA00022679"/>
    </source>
</evidence>
<dbReference type="InterPro" id="IPR011835">
    <property type="entry name" value="GS/SS"/>
</dbReference>
<dbReference type="GO" id="GO:2001070">
    <property type="term" value="F:starch binding"/>
    <property type="evidence" value="ECO:0007669"/>
    <property type="project" value="InterPro"/>
</dbReference>
<accession>A0A812V7V1</accession>
<name>A0A812V7V1_9DINO</name>
<dbReference type="SUPFAM" id="SSF49452">
    <property type="entry name" value="Starch-binding domain-like"/>
    <property type="match status" value="1"/>
</dbReference>
<feature type="region of interest" description="Disordered" evidence="8">
    <location>
        <begin position="227"/>
        <end position="255"/>
    </location>
</feature>
<evidence type="ECO:0000256" key="4">
    <source>
        <dbReference type="ARBA" id="ARBA00012588"/>
    </source>
</evidence>
<feature type="region of interest" description="Disordered" evidence="8">
    <location>
        <begin position="1"/>
        <end position="58"/>
    </location>
</feature>
<comment type="subcellular location">
    <subcellularLocation>
        <location evidence="2">Plastid</location>
        <location evidence="2">Amyloplast</location>
    </subcellularLocation>
</comment>
<evidence type="ECO:0000256" key="1">
    <source>
        <dbReference type="ARBA" id="ARBA00001478"/>
    </source>
</evidence>
<feature type="region of interest" description="Disordered" evidence="8">
    <location>
        <begin position="429"/>
        <end position="465"/>
    </location>
</feature>
<keyword evidence="7" id="KW-0934">Plastid</keyword>
<evidence type="ECO:0000256" key="5">
    <source>
        <dbReference type="ARBA" id="ARBA00022676"/>
    </source>
</evidence>
<dbReference type="CDD" id="cd03791">
    <property type="entry name" value="GT5_Glycogen_synthase_DULL1-like"/>
    <property type="match status" value="1"/>
</dbReference>
<feature type="region of interest" description="Disordered" evidence="8">
    <location>
        <begin position="348"/>
        <end position="367"/>
    </location>
</feature>
<dbReference type="GO" id="GO:0004373">
    <property type="term" value="F:alpha-1,4-glucan glucosyltransferase (UDP-glucose donor) activity"/>
    <property type="evidence" value="ECO:0007669"/>
    <property type="project" value="InterPro"/>
</dbReference>
<dbReference type="InterPro" id="IPR013783">
    <property type="entry name" value="Ig-like_fold"/>
</dbReference>
<keyword evidence="11" id="KW-1185">Reference proteome</keyword>
<evidence type="ECO:0000256" key="7">
    <source>
        <dbReference type="ARBA" id="ARBA00023234"/>
    </source>
</evidence>
<proteinExistence type="inferred from homology"/>
<organism evidence="10 11">
    <name type="scientific">Symbiodinium natans</name>
    <dbReference type="NCBI Taxonomy" id="878477"/>
    <lineage>
        <taxon>Eukaryota</taxon>
        <taxon>Sar</taxon>
        <taxon>Alveolata</taxon>
        <taxon>Dinophyceae</taxon>
        <taxon>Suessiales</taxon>
        <taxon>Symbiodiniaceae</taxon>
        <taxon>Symbiodinium</taxon>
    </lineage>
</organism>
<dbReference type="Pfam" id="PF08323">
    <property type="entry name" value="Glyco_transf_5"/>
    <property type="match status" value="1"/>
</dbReference>
<dbReference type="InterPro" id="IPR002044">
    <property type="entry name" value="CBM20"/>
</dbReference>
<gene>
    <name evidence="10" type="primary">SS1</name>
    <name evidence="10" type="ORF">SNAT2548_LOCUS34948</name>
</gene>
<feature type="compositionally biased region" description="Basic and acidic residues" evidence="8">
    <location>
        <begin position="444"/>
        <end position="457"/>
    </location>
</feature>
<dbReference type="AlphaFoldDB" id="A0A812V7V1"/>
<evidence type="ECO:0000256" key="2">
    <source>
        <dbReference type="ARBA" id="ARBA00004602"/>
    </source>
</evidence>
<dbReference type="Proteomes" id="UP000604046">
    <property type="component" value="Unassembled WGS sequence"/>
</dbReference>
<feature type="compositionally biased region" description="Low complexity" evidence="8">
    <location>
        <begin position="26"/>
        <end position="40"/>
    </location>
</feature>
<feature type="compositionally biased region" description="Polar residues" evidence="8">
    <location>
        <begin position="386"/>
        <end position="398"/>
    </location>
</feature>